<dbReference type="Proteomes" id="UP000677228">
    <property type="component" value="Unassembled WGS sequence"/>
</dbReference>
<feature type="non-terminal residue" evidence="2">
    <location>
        <position position="101"/>
    </location>
</feature>
<dbReference type="AlphaFoldDB" id="A0A8S2UAF9"/>
<dbReference type="EMBL" id="CAJNOK010039400">
    <property type="protein sequence ID" value="CAF1544609.1"/>
    <property type="molecule type" value="Genomic_DNA"/>
</dbReference>
<sequence length="101" mass="12408">MTFSYFHGEKRPRNIGIRKKWEDKIQDDIKHLDIRDWRAQTMDREQWRDLINRNCHTKPVDLNVKEIVFNYKKRDDDRRAGVGLQKVTEILMKETDNQYRC</sequence>
<comment type="caution">
    <text evidence="2">The sequence shown here is derived from an EMBL/GenBank/DDBJ whole genome shotgun (WGS) entry which is preliminary data.</text>
</comment>
<name>A0A8S2UAF9_9BILA</name>
<evidence type="ECO:0000313" key="1">
    <source>
        <dbReference type="EMBL" id="CAF1544609.1"/>
    </source>
</evidence>
<dbReference type="Proteomes" id="UP000682733">
    <property type="component" value="Unassembled WGS sequence"/>
</dbReference>
<accession>A0A8S2UAF9</accession>
<evidence type="ECO:0000313" key="2">
    <source>
        <dbReference type="EMBL" id="CAF4333422.1"/>
    </source>
</evidence>
<proteinExistence type="predicted"/>
<evidence type="ECO:0000313" key="3">
    <source>
        <dbReference type="Proteomes" id="UP000682733"/>
    </source>
</evidence>
<reference evidence="2" key="1">
    <citation type="submission" date="2021-02" db="EMBL/GenBank/DDBJ databases">
        <authorList>
            <person name="Nowell W R."/>
        </authorList>
    </citation>
    <scope>NUCLEOTIDE SEQUENCE</scope>
</reference>
<gene>
    <name evidence="1" type="ORF">OVA965_LOCUS38955</name>
    <name evidence="2" type="ORF">TMI583_LOCUS40195</name>
</gene>
<organism evidence="2 3">
    <name type="scientific">Didymodactylos carnosus</name>
    <dbReference type="NCBI Taxonomy" id="1234261"/>
    <lineage>
        <taxon>Eukaryota</taxon>
        <taxon>Metazoa</taxon>
        <taxon>Spiralia</taxon>
        <taxon>Gnathifera</taxon>
        <taxon>Rotifera</taxon>
        <taxon>Eurotatoria</taxon>
        <taxon>Bdelloidea</taxon>
        <taxon>Philodinida</taxon>
        <taxon>Philodinidae</taxon>
        <taxon>Didymodactylos</taxon>
    </lineage>
</organism>
<dbReference type="EMBL" id="CAJOBA010061781">
    <property type="protein sequence ID" value="CAF4333422.1"/>
    <property type="molecule type" value="Genomic_DNA"/>
</dbReference>
<protein>
    <submittedName>
        <fullName evidence="2">Uncharacterized protein</fullName>
    </submittedName>
</protein>